<dbReference type="SUPFAM" id="SSF55729">
    <property type="entry name" value="Acyl-CoA N-acyltransferases (Nat)"/>
    <property type="match status" value="1"/>
</dbReference>
<evidence type="ECO:0000313" key="3">
    <source>
        <dbReference type="Proteomes" id="UP000431264"/>
    </source>
</evidence>
<evidence type="ECO:0000313" key="2">
    <source>
        <dbReference type="EMBL" id="MVO08254.1"/>
    </source>
</evidence>
<organism evidence="2 3">
    <name type="scientific">Flavobacterium profundi</name>
    <dbReference type="NCBI Taxonomy" id="1774945"/>
    <lineage>
        <taxon>Bacteria</taxon>
        <taxon>Pseudomonadati</taxon>
        <taxon>Bacteroidota</taxon>
        <taxon>Flavobacteriia</taxon>
        <taxon>Flavobacteriales</taxon>
        <taxon>Flavobacteriaceae</taxon>
        <taxon>Flavobacterium</taxon>
    </lineage>
</organism>
<sequence>MNPNIHVKIVKDTLSENVTQLLQQLNPSIALEIIKKRQAEMFQYPNYICFGLYVDHQLIGITCAWIMTKIYCGKQIEIDNVILDEKHQSKGYGNILLDFIENWAKENQCETIELNTYVQNSRSHKFYFLKNYSILGFHFQKKLNK</sequence>
<keyword evidence="3" id="KW-1185">Reference proteome</keyword>
<dbReference type="CDD" id="cd04301">
    <property type="entry name" value="NAT_SF"/>
    <property type="match status" value="1"/>
</dbReference>
<comment type="caution">
    <text evidence="2">The sequence shown here is derived from an EMBL/GenBank/DDBJ whole genome shotgun (WGS) entry which is preliminary data.</text>
</comment>
<keyword evidence="2" id="KW-0808">Transferase</keyword>
<dbReference type="InterPro" id="IPR016181">
    <property type="entry name" value="Acyl_CoA_acyltransferase"/>
</dbReference>
<dbReference type="AlphaFoldDB" id="A0A6I4IF71"/>
<evidence type="ECO:0000259" key="1">
    <source>
        <dbReference type="PROSITE" id="PS51186"/>
    </source>
</evidence>
<dbReference type="OrthoDB" id="9789603at2"/>
<dbReference type="InterPro" id="IPR000182">
    <property type="entry name" value="GNAT_dom"/>
</dbReference>
<dbReference type="Gene3D" id="3.40.630.30">
    <property type="match status" value="1"/>
</dbReference>
<protein>
    <submittedName>
        <fullName evidence="2">GNAT family N-acetyltransferase</fullName>
    </submittedName>
</protein>
<dbReference type="Pfam" id="PF00583">
    <property type="entry name" value="Acetyltransf_1"/>
    <property type="match status" value="1"/>
</dbReference>
<reference evidence="3" key="1">
    <citation type="submission" date="2019-05" db="EMBL/GenBank/DDBJ databases">
        <title>Flavobacterium profundi sp. nov., isolated from a deep-sea seamount.</title>
        <authorList>
            <person name="Zhang D.-C."/>
        </authorList>
    </citation>
    <scope>NUCLEOTIDE SEQUENCE [LARGE SCALE GENOMIC DNA]</scope>
    <source>
        <strain evidence="3">TP390</strain>
    </source>
</reference>
<dbReference type="Proteomes" id="UP000431264">
    <property type="component" value="Unassembled WGS sequence"/>
</dbReference>
<feature type="domain" description="N-acetyltransferase" evidence="1">
    <location>
        <begin position="5"/>
        <end position="145"/>
    </location>
</feature>
<name>A0A6I4IF71_9FLAO</name>
<proteinExistence type="predicted"/>
<dbReference type="GO" id="GO:0016747">
    <property type="term" value="F:acyltransferase activity, transferring groups other than amino-acyl groups"/>
    <property type="evidence" value="ECO:0007669"/>
    <property type="project" value="InterPro"/>
</dbReference>
<gene>
    <name evidence="2" type="ORF">GOQ30_03625</name>
</gene>
<dbReference type="EMBL" id="WQLW01000002">
    <property type="protein sequence ID" value="MVO08254.1"/>
    <property type="molecule type" value="Genomic_DNA"/>
</dbReference>
<dbReference type="RefSeq" id="WP_140996651.1">
    <property type="nucleotide sequence ID" value="NZ_VDCZ01000002.1"/>
</dbReference>
<dbReference type="PROSITE" id="PS51186">
    <property type="entry name" value="GNAT"/>
    <property type="match status" value="1"/>
</dbReference>
<accession>A0A6I4IF71</accession>